<dbReference type="GO" id="GO:0043596">
    <property type="term" value="C:nuclear replication fork"/>
    <property type="evidence" value="ECO:0007669"/>
    <property type="project" value="TreeGrafter"/>
</dbReference>
<accession>A0A6P6RPK8</accession>
<dbReference type="RefSeq" id="XP_026189751.1">
    <property type="nucleotide sequence ID" value="XM_026333966.1"/>
</dbReference>
<feature type="region of interest" description="Disordered" evidence="1">
    <location>
        <begin position="531"/>
        <end position="560"/>
    </location>
</feature>
<dbReference type="InterPro" id="IPR040184">
    <property type="entry name" value="Mcm10"/>
</dbReference>
<organism evidence="3 4">
    <name type="scientific">Cyclospora cayetanensis</name>
    <dbReference type="NCBI Taxonomy" id="88456"/>
    <lineage>
        <taxon>Eukaryota</taxon>
        <taxon>Sar</taxon>
        <taxon>Alveolata</taxon>
        <taxon>Apicomplexa</taxon>
        <taxon>Conoidasida</taxon>
        <taxon>Coccidia</taxon>
        <taxon>Eucoccidiorida</taxon>
        <taxon>Eimeriorina</taxon>
        <taxon>Eimeriidae</taxon>
        <taxon>Cyclospora</taxon>
    </lineage>
</organism>
<name>A0A6P6RPK8_9EIME</name>
<dbReference type="GeneID" id="34620348"/>
<evidence type="ECO:0000313" key="4">
    <source>
        <dbReference type="RefSeq" id="XP_026189751.1"/>
    </source>
</evidence>
<dbReference type="GO" id="GO:0006270">
    <property type="term" value="P:DNA replication initiation"/>
    <property type="evidence" value="ECO:0007669"/>
    <property type="project" value="InterPro"/>
</dbReference>
<dbReference type="AlphaFoldDB" id="A0A6P6RPK8"/>
<protein>
    <submittedName>
        <fullName evidence="4">Uncharacterized protein LOC34620348</fullName>
    </submittedName>
</protein>
<gene>
    <name evidence="4" type="primary">LOC34620348</name>
</gene>
<reference evidence="4" key="1">
    <citation type="submission" date="2025-08" db="UniProtKB">
        <authorList>
            <consortium name="RefSeq"/>
        </authorList>
    </citation>
    <scope>IDENTIFICATION</scope>
</reference>
<keyword evidence="3" id="KW-1185">Reference proteome</keyword>
<feature type="compositionally biased region" description="Low complexity" evidence="1">
    <location>
        <begin position="542"/>
        <end position="559"/>
    </location>
</feature>
<dbReference type="PANTHER" id="PTHR13454">
    <property type="entry name" value="PROTEIN MCM10 HOMOLOG"/>
    <property type="match status" value="1"/>
</dbReference>
<evidence type="ECO:0000256" key="1">
    <source>
        <dbReference type="SAM" id="MobiDB-lite"/>
    </source>
</evidence>
<feature type="region of interest" description="Disordered" evidence="1">
    <location>
        <begin position="704"/>
        <end position="743"/>
    </location>
</feature>
<dbReference type="GO" id="GO:0003697">
    <property type="term" value="F:single-stranded DNA binding"/>
    <property type="evidence" value="ECO:0007669"/>
    <property type="project" value="InterPro"/>
</dbReference>
<proteinExistence type="predicted"/>
<feature type="domain" description="Replication factor Mcm10 C-terminal" evidence="2">
    <location>
        <begin position="427"/>
        <end position="714"/>
    </location>
</feature>
<feature type="compositionally biased region" description="Low complexity" evidence="1">
    <location>
        <begin position="283"/>
        <end position="294"/>
    </location>
</feature>
<dbReference type="InterPro" id="IPR012340">
    <property type="entry name" value="NA-bd_OB-fold"/>
</dbReference>
<feature type="region of interest" description="Disordered" evidence="1">
    <location>
        <begin position="458"/>
        <end position="484"/>
    </location>
</feature>
<feature type="compositionally biased region" description="Basic and acidic residues" evidence="1">
    <location>
        <begin position="716"/>
        <end position="743"/>
    </location>
</feature>
<dbReference type="SMART" id="SM01280">
    <property type="entry name" value="Mcm10"/>
    <property type="match status" value="1"/>
</dbReference>
<feature type="region of interest" description="Disordered" evidence="1">
    <location>
        <begin position="283"/>
        <end position="336"/>
    </location>
</feature>
<evidence type="ECO:0000259" key="2">
    <source>
        <dbReference type="SMART" id="SM01280"/>
    </source>
</evidence>
<feature type="compositionally biased region" description="Basic and acidic residues" evidence="1">
    <location>
        <begin position="531"/>
        <end position="540"/>
    </location>
</feature>
<dbReference type="Gene3D" id="2.40.50.140">
    <property type="entry name" value="Nucleic acid-binding proteins"/>
    <property type="match status" value="1"/>
</dbReference>
<evidence type="ECO:0000313" key="3">
    <source>
        <dbReference type="Proteomes" id="UP000515125"/>
    </source>
</evidence>
<dbReference type="PANTHER" id="PTHR13454:SF11">
    <property type="entry name" value="PROTEIN MCM10 HOMOLOG"/>
    <property type="match status" value="1"/>
</dbReference>
<dbReference type="Proteomes" id="UP000515125">
    <property type="component" value="Unplaced"/>
</dbReference>
<dbReference type="GO" id="GO:0003688">
    <property type="term" value="F:DNA replication origin binding"/>
    <property type="evidence" value="ECO:0007669"/>
    <property type="project" value="TreeGrafter"/>
</dbReference>
<dbReference type="OrthoDB" id="273123at2759"/>
<sequence>MTADPLKVKCDCVFLDGKQLDIEKWALPFEEVACRFERPDLKVISLQKTCNCATQGAFNALKGAVPHAAVLGVVSSLCDPRGAASEMKWWWVLWDVKETNLFLSFRGEELWSCLRKKGIKRGDLVALLNPSLLPKSNGADSRAATVEDEDQILLIGSVKGIVRCGAMTRKQAQCRQMVHVPSMGEYCRFHVNVKNQRSTGLRASLVEESIDELLCGSNKEKRAEILRKIAPSAGAHADAAADPRSADLAATSLAPLQVDTAQQKQIKQQAMNKLLQQNLLLQQSSSKSAPPANSCDDQGSAEKPSKIAAAATKPIRSTITSTARGEPPESSKPSWNIANLGNAADREHQAVEAFVKKLQEIVALPASSNRDMALAIQLSLAKRMRFDCVPRLAETAKELHTQLFLHPNSDLALLAFKNYRYIHCIATITPRPQRVHEQTQVQSSTKVKTAAVDSVAVASRRHSGTAAANEQCQQLPPPPPLESATDVRRALRSLQQKQKLVSSTVSTLKQTKKAGDVLQNVVAAQQKRLLKEQQRSERASKALRTAATVPPPAAAGKPALTEEEKKQLLEKILQLKSSVADIVDQEDGQRHLERLRSLEAADISHEFKQSIKETTVNAFFCLQCKKYTDRLNTACVARNHQQQPRRATKRFVQCENCGHKPIPTLNNQLPDGCPKCRVASKDISFRLIPLYTAKPEKLLEQEKLTIDGTDVGPYKKQQERPPQCRDENSAEGFFDHHDLPDTS</sequence>
<dbReference type="InterPro" id="IPR015411">
    <property type="entry name" value="Rep_factor_Mcm10_C"/>
</dbReference>